<dbReference type="Proteomes" id="UP000177876">
    <property type="component" value="Unassembled WGS sequence"/>
</dbReference>
<dbReference type="InterPro" id="IPR017896">
    <property type="entry name" value="4Fe4S_Fe-S-bd"/>
</dbReference>
<dbReference type="CDD" id="cd03110">
    <property type="entry name" value="SIMIBI_bact_arch"/>
    <property type="match status" value="1"/>
</dbReference>
<comment type="caution">
    <text evidence="5">The sequence shown here is derived from an EMBL/GenBank/DDBJ whole genome shotgun (WGS) entry which is preliminary data.</text>
</comment>
<evidence type="ECO:0000313" key="6">
    <source>
        <dbReference type="Proteomes" id="UP000177876"/>
    </source>
</evidence>
<dbReference type="STRING" id="1797197.A2Y75_12240"/>
<dbReference type="GO" id="GO:0051536">
    <property type="term" value="F:iron-sulfur cluster binding"/>
    <property type="evidence" value="ECO:0007669"/>
    <property type="project" value="UniProtKB-KW"/>
</dbReference>
<dbReference type="InterPro" id="IPR017900">
    <property type="entry name" value="4Fe4S_Fe_S_CS"/>
</dbReference>
<dbReference type="InterPro" id="IPR002586">
    <property type="entry name" value="CobQ/CobB/MinD/ParA_Nub-bd_dom"/>
</dbReference>
<keyword evidence="1" id="KW-0479">Metal-binding</keyword>
<evidence type="ECO:0000256" key="3">
    <source>
        <dbReference type="ARBA" id="ARBA00023014"/>
    </source>
</evidence>
<dbReference type="GO" id="GO:0046872">
    <property type="term" value="F:metal ion binding"/>
    <property type="evidence" value="ECO:0007669"/>
    <property type="project" value="UniProtKB-KW"/>
</dbReference>
<evidence type="ECO:0000256" key="2">
    <source>
        <dbReference type="ARBA" id="ARBA00023004"/>
    </source>
</evidence>
<keyword evidence="3" id="KW-0411">Iron-sulfur</keyword>
<dbReference type="PROSITE" id="PS51379">
    <property type="entry name" value="4FE4S_FER_2"/>
    <property type="match status" value="2"/>
</dbReference>
<proteinExistence type="predicted"/>
<dbReference type="SUPFAM" id="SSF52540">
    <property type="entry name" value="P-loop containing nucleoside triphosphate hydrolases"/>
    <property type="match status" value="1"/>
</dbReference>
<dbReference type="EMBL" id="MELK01000028">
    <property type="protein sequence ID" value="OFW57991.1"/>
    <property type="molecule type" value="Genomic_DNA"/>
</dbReference>
<dbReference type="PANTHER" id="PTHR43534:SF1">
    <property type="entry name" value="4FE-4S CLUSTER CONTAINING PARA FAMILY ATPASE PROTEIN"/>
    <property type="match status" value="1"/>
</dbReference>
<dbReference type="PROSITE" id="PS00198">
    <property type="entry name" value="4FE4S_FER_1"/>
    <property type="match status" value="1"/>
</dbReference>
<dbReference type="Pfam" id="PF00037">
    <property type="entry name" value="Fer4"/>
    <property type="match status" value="2"/>
</dbReference>
<gene>
    <name evidence="5" type="ORF">A2Y75_12240</name>
</gene>
<evidence type="ECO:0000313" key="5">
    <source>
        <dbReference type="EMBL" id="OFW57991.1"/>
    </source>
</evidence>
<dbReference type="Gene3D" id="3.30.70.20">
    <property type="match status" value="1"/>
</dbReference>
<protein>
    <recommendedName>
        <fullName evidence="4">4Fe-4S ferredoxin-type domain-containing protein</fullName>
    </recommendedName>
</protein>
<dbReference type="Gene3D" id="3.40.50.300">
    <property type="entry name" value="P-loop containing nucleotide triphosphate hydrolases"/>
    <property type="match status" value="1"/>
</dbReference>
<feature type="domain" description="4Fe-4S ferredoxin-type" evidence="4">
    <location>
        <begin position="59"/>
        <end position="84"/>
    </location>
</feature>
<keyword evidence="2" id="KW-0408">Iron</keyword>
<name>A0A1F2WMB8_9ACTN</name>
<dbReference type="Pfam" id="PF01656">
    <property type="entry name" value="CbiA"/>
    <property type="match status" value="1"/>
</dbReference>
<dbReference type="AlphaFoldDB" id="A0A1F2WMB8"/>
<evidence type="ECO:0000259" key="4">
    <source>
        <dbReference type="PROSITE" id="PS51379"/>
    </source>
</evidence>
<dbReference type="PANTHER" id="PTHR43534">
    <property type="entry name" value="MIND SUPERFAMILY P-LOOP ATPASE CONTAINING AN INSERTED FERREDOXIN DOMAIN"/>
    <property type="match status" value="1"/>
</dbReference>
<reference evidence="5 6" key="1">
    <citation type="journal article" date="2016" name="Nat. Commun.">
        <title>Thousands of microbial genomes shed light on interconnected biogeochemical processes in an aquifer system.</title>
        <authorList>
            <person name="Anantharaman K."/>
            <person name="Brown C.T."/>
            <person name="Hug L.A."/>
            <person name="Sharon I."/>
            <person name="Castelle C.J."/>
            <person name="Probst A.J."/>
            <person name="Thomas B.C."/>
            <person name="Singh A."/>
            <person name="Wilkins M.J."/>
            <person name="Karaoz U."/>
            <person name="Brodie E.L."/>
            <person name="Williams K.H."/>
            <person name="Hubbard S.S."/>
            <person name="Banfield J.F."/>
        </authorList>
    </citation>
    <scope>NUCLEOTIDE SEQUENCE [LARGE SCALE GENOMIC DNA]</scope>
</reference>
<evidence type="ECO:0000256" key="1">
    <source>
        <dbReference type="ARBA" id="ARBA00022723"/>
    </source>
</evidence>
<sequence length="288" mass="30315">MKQLVVVSGKGGTGKTTVTAALAQLLKPAVIADCDVEAPNLHLLLAPHIEKSFTLNVSSKARIDPALCDSCGACEEHCRYSAITSSPYLIDPFLCEGCKVCELVCPKKAVSFYEPGGAEVFIASTEYGPMVGAELAVGEEASGKVVTRVRMEAQLMSAESDISLVMVDGSPGTGCPVIASLSGANLALVVTEPTVAGRHDLGRILQVIEHFGVPAIACINKWDINPGIAEEIKDSCVAAGVEIAAEIPFREEVVEVLRSGRPPIGKVPDEVQAPIRRLAARIETLLDV</sequence>
<organism evidence="5 6">
    <name type="scientific">Candidatus Solincola sediminis</name>
    <dbReference type="NCBI Taxonomy" id="1797199"/>
    <lineage>
        <taxon>Bacteria</taxon>
        <taxon>Bacillati</taxon>
        <taxon>Actinomycetota</taxon>
        <taxon>Candidatus Geothermincolia</taxon>
        <taxon>Candidatus Geothermincolales</taxon>
        <taxon>Candidatus Geothermincolaceae</taxon>
        <taxon>Candidatus Solincola</taxon>
    </lineage>
</organism>
<dbReference type="InterPro" id="IPR027417">
    <property type="entry name" value="P-loop_NTPase"/>
</dbReference>
<feature type="domain" description="4Fe-4S ferredoxin-type" evidence="4">
    <location>
        <begin position="86"/>
        <end position="115"/>
    </location>
</feature>
<accession>A0A1F2WMB8</accession>